<proteinExistence type="predicted"/>
<reference evidence="2" key="1">
    <citation type="journal article" date="2019" name="Int. J. Syst. Evol. Microbiol.">
        <title>The Global Catalogue of Microorganisms (GCM) 10K type strain sequencing project: providing services to taxonomists for standard genome sequencing and annotation.</title>
        <authorList>
            <consortium name="The Broad Institute Genomics Platform"/>
            <consortium name="The Broad Institute Genome Sequencing Center for Infectious Disease"/>
            <person name="Wu L."/>
            <person name="Ma J."/>
        </authorList>
    </citation>
    <scope>NUCLEOTIDE SEQUENCE [LARGE SCALE GENOMIC DNA]</scope>
    <source>
        <strain evidence="2">KCTC 42501</strain>
    </source>
</reference>
<gene>
    <name evidence="1" type="ORF">ACFOPI_08965</name>
</gene>
<dbReference type="RefSeq" id="WP_382173114.1">
    <property type="nucleotide sequence ID" value="NZ_JBHRXX010000003.1"/>
</dbReference>
<comment type="caution">
    <text evidence="1">The sequence shown here is derived from an EMBL/GenBank/DDBJ whole genome shotgun (WGS) entry which is preliminary data.</text>
</comment>
<name>A0ABV7W1S0_9BURK</name>
<protein>
    <recommendedName>
        <fullName evidence="3">Nudix hydrolase domain-containing protein</fullName>
    </recommendedName>
</protein>
<keyword evidence="2" id="KW-1185">Reference proteome</keyword>
<organism evidence="1 2">
    <name type="scientific">Hydrogenophaga luteola</name>
    <dbReference type="NCBI Taxonomy" id="1591122"/>
    <lineage>
        <taxon>Bacteria</taxon>
        <taxon>Pseudomonadati</taxon>
        <taxon>Pseudomonadota</taxon>
        <taxon>Betaproteobacteria</taxon>
        <taxon>Burkholderiales</taxon>
        <taxon>Comamonadaceae</taxon>
        <taxon>Hydrogenophaga</taxon>
    </lineage>
</organism>
<dbReference type="EMBL" id="JBHRXX010000003">
    <property type="protein sequence ID" value="MFC3683720.1"/>
    <property type="molecule type" value="Genomic_DNA"/>
</dbReference>
<evidence type="ECO:0008006" key="3">
    <source>
        <dbReference type="Google" id="ProtNLM"/>
    </source>
</evidence>
<accession>A0ABV7W1S0</accession>
<evidence type="ECO:0000313" key="2">
    <source>
        <dbReference type="Proteomes" id="UP001595729"/>
    </source>
</evidence>
<sequence length="146" mass="16071">MTTTTDLLTRNRVILCHFDDYSHALLYPRWEHGMLWPQALPAGAEPMEAPADAPAGHDTPAVTAALLAATGLKGDELEPTDRFMAWFRTPDGQPLRVHLLRFTTPDAPKPAIEALGGRFMAMSQLRGADMKELLLLRHAFGLFGHG</sequence>
<dbReference type="Proteomes" id="UP001595729">
    <property type="component" value="Unassembled WGS sequence"/>
</dbReference>
<evidence type="ECO:0000313" key="1">
    <source>
        <dbReference type="EMBL" id="MFC3683720.1"/>
    </source>
</evidence>